<dbReference type="HOGENOM" id="CLU_100713_0_0_1"/>
<gene>
    <name evidence="1" type="ORF">M407DRAFT_21871</name>
</gene>
<accession>A0A0C3QDE0</accession>
<dbReference type="AlphaFoldDB" id="A0A0C3QDE0"/>
<organism evidence="1 2">
    <name type="scientific">Tulasnella calospora MUT 4182</name>
    <dbReference type="NCBI Taxonomy" id="1051891"/>
    <lineage>
        <taxon>Eukaryota</taxon>
        <taxon>Fungi</taxon>
        <taxon>Dikarya</taxon>
        <taxon>Basidiomycota</taxon>
        <taxon>Agaricomycotina</taxon>
        <taxon>Agaricomycetes</taxon>
        <taxon>Cantharellales</taxon>
        <taxon>Tulasnellaceae</taxon>
        <taxon>Tulasnella</taxon>
    </lineage>
</organism>
<reference evidence="1 2" key="1">
    <citation type="submission" date="2014-04" db="EMBL/GenBank/DDBJ databases">
        <authorList>
            <consortium name="DOE Joint Genome Institute"/>
            <person name="Kuo A."/>
            <person name="Girlanda M."/>
            <person name="Perotto S."/>
            <person name="Kohler A."/>
            <person name="Nagy L.G."/>
            <person name="Floudas D."/>
            <person name="Copeland A."/>
            <person name="Barry K.W."/>
            <person name="Cichocki N."/>
            <person name="Veneault-Fourrey C."/>
            <person name="LaButti K."/>
            <person name="Lindquist E.A."/>
            <person name="Lipzen A."/>
            <person name="Lundell T."/>
            <person name="Morin E."/>
            <person name="Murat C."/>
            <person name="Sun H."/>
            <person name="Tunlid A."/>
            <person name="Henrissat B."/>
            <person name="Grigoriev I.V."/>
            <person name="Hibbett D.S."/>
            <person name="Martin F."/>
            <person name="Nordberg H.P."/>
            <person name="Cantor M.N."/>
            <person name="Hua S.X."/>
        </authorList>
    </citation>
    <scope>NUCLEOTIDE SEQUENCE [LARGE SCALE GENOMIC DNA]</scope>
    <source>
        <strain evidence="1 2">MUT 4182</strain>
    </source>
</reference>
<proteinExistence type="predicted"/>
<reference evidence="2" key="2">
    <citation type="submission" date="2015-01" db="EMBL/GenBank/DDBJ databases">
        <title>Evolutionary Origins and Diversification of the Mycorrhizal Mutualists.</title>
        <authorList>
            <consortium name="DOE Joint Genome Institute"/>
            <consortium name="Mycorrhizal Genomics Consortium"/>
            <person name="Kohler A."/>
            <person name="Kuo A."/>
            <person name="Nagy L.G."/>
            <person name="Floudas D."/>
            <person name="Copeland A."/>
            <person name="Barry K.W."/>
            <person name="Cichocki N."/>
            <person name="Veneault-Fourrey C."/>
            <person name="LaButti K."/>
            <person name="Lindquist E.A."/>
            <person name="Lipzen A."/>
            <person name="Lundell T."/>
            <person name="Morin E."/>
            <person name="Murat C."/>
            <person name="Riley R."/>
            <person name="Ohm R."/>
            <person name="Sun H."/>
            <person name="Tunlid A."/>
            <person name="Henrissat B."/>
            <person name="Grigoriev I.V."/>
            <person name="Hibbett D.S."/>
            <person name="Martin F."/>
        </authorList>
    </citation>
    <scope>NUCLEOTIDE SEQUENCE [LARGE SCALE GENOMIC DNA]</scope>
    <source>
        <strain evidence="2">MUT 4182</strain>
    </source>
</reference>
<dbReference type="Proteomes" id="UP000054248">
    <property type="component" value="Unassembled WGS sequence"/>
</dbReference>
<keyword evidence="2" id="KW-1185">Reference proteome</keyword>
<evidence type="ECO:0000313" key="1">
    <source>
        <dbReference type="EMBL" id="KIO28965.1"/>
    </source>
</evidence>
<protein>
    <submittedName>
        <fullName evidence="1">Uncharacterized protein</fullName>
    </submittedName>
</protein>
<name>A0A0C3QDE0_9AGAM</name>
<evidence type="ECO:0000313" key="2">
    <source>
        <dbReference type="Proteomes" id="UP000054248"/>
    </source>
</evidence>
<dbReference type="EMBL" id="KN822988">
    <property type="protein sequence ID" value="KIO28965.1"/>
    <property type="molecule type" value="Genomic_DNA"/>
</dbReference>
<sequence>MDHEATNYILSNIRIPNRHRVLIRAGIIDVNAGSVLFTPAITHILRTTIPTTDLSSSIITVEVDEEVDCMIQFRGMELRLFVEGEEQVHEILGWLADGLGPEAAECPVHLTLDWSELDPVRLVAVPPPLVVKHLSISDFLSGSLSESLCSAMVQPPDPKSFGWFLAQMESLRVGFETIESQGRLISILRSRYEEASSRGETELRRPMNLQSVELRGGPRNEGLVEEIKGILGEANVFWNIE</sequence>